<dbReference type="AlphaFoldDB" id="A0A1D8D4Y5"/>
<evidence type="ECO:0000313" key="3">
    <source>
        <dbReference type="Proteomes" id="UP000095185"/>
    </source>
</evidence>
<dbReference type="STRING" id="274537.BIU88_09360"/>
<feature type="region of interest" description="Disordered" evidence="1">
    <location>
        <begin position="375"/>
        <end position="404"/>
    </location>
</feature>
<sequence length="404" mass="44674">MGGIAEEIRNEARGFRLWTVENFFEFPDKVLELGDVILNSEHGAVLTAGGVLQLTGAGKIGKSMLLLNVAYGLALGRDALSFKIDKPRRVLYLNGENSPGTMQERLRCLRDYYCIDHEEAELARQNLLFTSAGVMLPRPDAMKEMRGNLAEIRPEILILDPLKNFFSGEENSADNMREFMAAVRQLMAEFSLTVIIVHHTGKKQNENHLYSGRGSSVLGDDAECTASFQKDASEKGRFTLAVTGRNCDEFTLHLARQPERWFLYSLADAPEPKPDHTLIEIIDELPDEFRTGQFHEVAEHKGIPPRTADRRLQDALAFGLVERVRVGQLRKMKSTPVTPTTKGVAEVAYSEDEAAKVTPVAPTPNEMAGVAYSETGNTSAAPSMPTTPNGTNGAEPDDEFRGMF</sequence>
<dbReference type="Proteomes" id="UP000095185">
    <property type="component" value="Chromosome"/>
</dbReference>
<keyword evidence="3" id="KW-1185">Reference proteome</keyword>
<dbReference type="InterPro" id="IPR027417">
    <property type="entry name" value="P-loop_NTPase"/>
</dbReference>
<dbReference type="OrthoDB" id="9801888at2"/>
<evidence type="ECO:0000313" key="2">
    <source>
        <dbReference type="EMBL" id="AOS84317.1"/>
    </source>
</evidence>
<dbReference type="Gene3D" id="3.40.50.300">
    <property type="entry name" value="P-loop containing nucleotide triphosphate hydrolases"/>
    <property type="match status" value="1"/>
</dbReference>
<feature type="compositionally biased region" description="Polar residues" evidence="1">
    <location>
        <begin position="375"/>
        <end position="392"/>
    </location>
</feature>
<gene>
    <name evidence="2" type="ORF">BIU88_09360</name>
</gene>
<evidence type="ECO:0000256" key="1">
    <source>
        <dbReference type="SAM" id="MobiDB-lite"/>
    </source>
</evidence>
<proteinExistence type="predicted"/>
<protein>
    <recommendedName>
        <fullName evidence="4">AAA+ ATPase domain-containing protein</fullName>
    </recommendedName>
</protein>
<dbReference type="EMBL" id="CP017305">
    <property type="protein sequence ID" value="AOS84317.1"/>
    <property type="molecule type" value="Genomic_DNA"/>
</dbReference>
<dbReference type="RefSeq" id="WP_069810509.1">
    <property type="nucleotide sequence ID" value="NZ_CP017305.1"/>
</dbReference>
<dbReference type="KEGG" id="clz:BIU88_09360"/>
<evidence type="ECO:0008006" key="4">
    <source>
        <dbReference type="Google" id="ProtNLM"/>
    </source>
</evidence>
<name>A0A1D8D4Y5_CHLLM</name>
<reference evidence="2" key="1">
    <citation type="submission" date="2016-09" db="EMBL/GenBank/DDBJ databases">
        <title>Genome sequence of Chlorobaculum limnaeum.</title>
        <authorList>
            <person name="Liu Z."/>
            <person name="Tank M."/>
            <person name="Bryant D.A."/>
        </authorList>
    </citation>
    <scope>NUCLEOTIDE SEQUENCE [LARGE SCALE GENOMIC DNA]</scope>
    <source>
        <strain evidence="2">DSM 1677</strain>
    </source>
</reference>
<accession>A0A1D8D4Y5</accession>
<dbReference type="Pfam" id="PF13481">
    <property type="entry name" value="AAA_25"/>
    <property type="match status" value="1"/>
</dbReference>
<organism evidence="2 3">
    <name type="scientific">Chlorobaculum limnaeum</name>
    <dbReference type="NCBI Taxonomy" id="274537"/>
    <lineage>
        <taxon>Bacteria</taxon>
        <taxon>Pseudomonadati</taxon>
        <taxon>Chlorobiota</taxon>
        <taxon>Chlorobiia</taxon>
        <taxon>Chlorobiales</taxon>
        <taxon>Chlorobiaceae</taxon>
        <taxon>Chlorobaculum</taxon>
    </lineage>
</organism>
<dbReference type="SUPFAM" id="SSF52540">
    <property type="entry name" value="P-loop containing nucleoside triphosphate hydrolases"/>
    <property type="match status" value="1"/>
</dbReference>